<keyword evidence="2" id="KW-1185">Reference proteome</keyword>
<organism evidence="1 2">
    <name type="scientific">Cuscuta europaea</name>
    <name type="common">European dodder</name>
    <dbReference type="NCBI Taxonomy" id="41803"/>
    <lineage>
        <taxon>Eukaryota</taxon>
        <taxon>Viridiplantae</taxon>
        <taxon>Streptophyta</taxon>
        <taxon>Embryophyta</taxon>
        <taxon>Tracheophyta</taxon>
        <taxon>Spermatophyta</taxon>
        <taxon>Magnoliopsida</taxon>
        <taxon>eudicotyledons</taxon>
        <taxon>Gunneridae</taxon>
        <taxon>Pentapetalae</taxon>
        <taxon>asterids</taxon>
        <taxon>lamiids</taxon>
        <taxon>Solanales</taxon>
        <taxon>Convolvulaceae</taxon>
        <taxon>Cuscuteae</taxon>
        <taxon>Cuscuta</taxon>
        <taxon>Cuscuta subgen. Cuscuta</taxon>
    </lineage>
</organism>
<comment type="caution">
    <text evidence="1">The sequence shown here is derived from an EMBL/GenBank/DDBJ whole genome shotgun (WGS) entry which is preliminary data.</text>
</comment>
<accession>A0A9P1E9J4</accession>
<dbReference type="EMBL" id="CAMAPE010000019">
    <property type="protein sequence ID" value="CAH9088704.1"/>
    <property type="molecule type" value="Genomic_DNA"/>
</dbReference>
<name>A0A9P1E9J4_CUSEU</name>
<gene>
    <name evidence="1" type="ORF">CEURO_LOCUS10635</name>
</gene>
<dbReference type="Proteomes" id="UP001152484">
    <property type="component" value="Unassembled WGS sequence"/>
</dbReference>
<reference evidence="1" key="1">
    <citation type="submission" date="2022-07" db="EMBL/GenBank/DDBJ databases">
        <authorList>
            <person name="Macas J."/>
            <person name="Novak P."/>
            <person name="Neumann P."/>
        </authorList>
    </citation>
    <scope>NUCLEOTIDE SEQUENCE</scope>
</reference>
<evidence type="ECO:0000313" key="2">
    <source>
        <dbReference type="Proteomes" id="UP001152484"/>
    </source>
</evidence>
<proteinExistence type="predicted"/>
<dbReference type="AlphaFoldDB" id="A0A9P1E9J4"/>
<protein>
    <submittedName>
        <fullName evidence="1">Uncharacterized protein</fullName>
    </submittedName>
</protein>
<evidence type="ECO:0000313" key="1">
    <source>
        <dbReference type="EMBL" id="CAH9088704.1"/>
    </source>
</evidence>
<sequence>MLLHQEREADIIEERLNIEKYQGIWLISGKPDLSSPLFSPSPRPVCSSPVPPPNMVVVYLPIIFSDVMVPTGEKFPPNVSESKNDVCTHSYTHFCTHICL</sequence>